<evidence type="ECO:0000313" key="3">
    <source>
        <dbReference type="EMBL" id="KAJ4389505.1"/>
    </source>
</evidence>
<evidence type="ECO:0000259" key="2">
    <source>
        <dbReference type="Pfam" id="PF00149"/>
    </source>
</evidence>
<dbReference type="PANTHER" id="PTHR32440:SF0">
    <property type="entry name" value="PHOSPHATASE DCR2-RELATED"/>
    <property type="match status" value="1"/>
</dbReference>
<accession>A0A9W8YSX5</accession>
<proteinExistence type="predicted"/>
<gene>
    <name evidence="3" type="primary">DCR2</name>
    <name evidence="3" type="ORF">N0V93_006975</name>
</gene>
<dbReference type="FunFam" id="3.60.21.10:FF:000054">
    <property type="entry name" value="DCR2p Phosphoesterase"/>
    <property type="match status" value="1"/>
</dbReference>
<dbReference type="InterPro" id="IPR029052">
    <property type="entry name" value="Metallo-depent_PP-like"/>
</dbReference>
<feature type="transmembrane region" description="Helical" evidence="1">
    <location>
        <begin position="5"/>
        <end position="26"/>
    </location>
</feature>
<dbReference type="CDD" id="cd07383">
    <property type="entry name" value="MPP_Dcr2"/>
    <property type="match status" value="1"/>
</dbReference>
<evidence type="ECO:0000256" key="1">
    <source>
        <dbReference type="SAM" id="Phobius"/>
    </source>
</evidence>
<keyword evidence="1" id="KW-1133">Transmembrane helix</keyword>
<dbReference type="Proteomes" id="UP001140453">
    <property type="component" value="Unassembled WGS sequence"/>
</dbReference>
<keyword evidence="1" id="KW-0812">Transmembrane</keyword>
<feature type="domain" description="Calcineurin-like phosphoesterase" evidence="2">
    <location>
        <begin position="219"/>
        <end position="471"/>
    </location>
</feature>
<dbReference type="Pfam" id="PF00149">
    <property type="entry name" value="Metallophos"/>
    <property type="match status" value="1"/>
</dbReference>
<dbReference type="Gene3D" id="3.60.21.10">
    <property type="match status" value="1"/>
</dbReference>
<dbReference type="SUPFAM" id="SSF56300">
    <property type="entry name" value="Metallo-dependent phosphatases"/>
    <property type="match status" value="1"/>
</dbReference>
<dbReference type="EMBL" id="JAPEVB010000004">
    <property type="protein sequence ID" value="KAJ4389505.1"/>
    <property type="molecule type" value="Genomic_DNA"/>
</dbReference>
<dbReference type="PANTHER" id="PTHR32440">
    <property type="entry name" value="PHOSPHATASE DCR2-RELATED-RELATED"/>
    <property type="match status" value="1"/>
</dbReference>
<dbReference type="GO" id="GO:0004721">
    <property type="term" value="F:phosphoprotein phosphatase activity"/>
    <property type="evidence" value="ECO:0007669"/>
    <property type="project" value="TreeGrafter"/>
</dbReference>
<dbReference type="InterPro" id="IPR004843">
    <property type="entry name" value="Calcineurin-like_PHP"/>
</dbReference>
<comment type="caution">
    <text evidence="3">The sequence shown here is derived from an EMBL/GenBank/DDBJ whole genome shotgun (WGS) entry which is preliminary data.</text>
</comment>
<organism evidence="3 4">
    <name type="scientific">Gnomoniopsis smithogilvyi</name>
    <dbReference type="NCBI Taxonomy" id="1191159"/>
    <lineage>
        <taxon>Eukaryota</taxon>
        <taxon>Fungi</taxon>
        <taxon>Dikarya</taxon>
        <taxon>Ascomycota</taxon>
        <taxon>Pezizomycotina</taxon>
        <taxon>Sordariomycetes</taxon>
        <taxon>Sordariomycetidae</taxon>
        <taxon>Diaporthales</taxon>
        <taxon>Gnomoniaceae</taxon>
        <taxon>Gnomoniopsis</taxon>
    </lineage>
</organism>
<sequence length="555" mass="62107">MTRRIVRTIVQVSAVAAITFFLVFFLDRNFRVLPSAIHEYMPQHHAGLLITDITIKRCSSLNVFTSCRLDPDAWHRIEKDLYLGKTIVSSAYIHVRRKKEEELTPEDKVVIDVTVGRLDPGTAVNGQADERWEARDAGLWIKRSAKKQAIDSKQTITAVDVLFGDDAVEARDGWDLPEKSTPLLLDAGAHVPSAHITVRRGSQQEPKKPQPRVKENGKFKIMQVSDMHLSTGVGVCRDEMPEHPDGVRCEADPRTLDFVTRVLEDEKPDLIVLSGDQINGDTAPDAQSAIFKYAQLFIKHKVPYISIFGNHDDEGAAGAALSRANQMALVETLPYSLSKSGPDDIDGVGNYYVEVLGKGSAKHSAVTVYMLDSHSYSPNERRFKGYDWIKKSQIDWFRQTAQGLKKKHKEYTHVHLDIAFIHIPLPEYRDWDQVLVGEAREGVTAPTYNSGFRDALVEQGVVMVSCGHDHANEYCALSTDESTKKPALWMCYAGGSGFGGYGGYGGFHRKIRIFDLDLNDGRISTWKRVEWGDIKQKLDEQIIVDAGKPVMPMEG</sequence>
<name>A0A9W8YSX5_9PEZI</name>
<reference evidence="3" key="1">
    <citation type="submission" date="2022-10" db="EMBL/GenBank/DDBJ databases">
        <title>Tapping the CABI collections for fungal endophytes: first genome assemblies for Collariella, Neodidymelliopsis, Ascochyta clinopodiicola, Didymella pomorum, Didymosphaeria variabile, Neocosmospora piperis and Neocucurbitaria cava.</title>
        <authorList>
            <person name="Hill R."/>
        </authorList>
    </citation>
    <scope>NUCLEOTIDE SEQUENCE</scope>
    <source>
        <strain evidence="3">IMI 355082</strain>
    </source>
</reference>
<evidence type="ECO:0000313" key="4">
    <source>
        <dbReference type="Proteomes" id="UP001140453"/>
    </source>
</evidence>
<dbReference type="OrthoDB" id="783096at2759"/>
<keyword evidence="4" id="KW-1185">Reference proteome</keyword>
<dbReference type="GO" id="GO:0005737">
    <property type="term" value="C:cytoplasm"/>
    <property type="evidence" value="ECO:0007669"/>
    <property type="project" value="TreeGrafter"/>
</dbReference>
<protein>
    <submittedName>
        <fullName evidence="3">Phosphatase dcr2</fullName>
    </submittedName>
</protein>
<dbReference type="AlphaFoldDB" id="A0A9W8YSX5"/>
<keyword evidence="1" id="KW-0472">Membrane</keyword>